<evidence type="ECO:0000313" key="4">
    <source>
        <dbReference type="EMBL" id="MFD1747316.1"/>
    </source>
</evidence>
<feature type="domain" description="EamA" evidence="3">
    <location>
        <begin position="157"/>
        <end position="289"/>
    </location>
</feature>
<feature type="transmembrane region" description="Helical" evidence="2">
    <location>
        <begin position="133"/>
        <end position="152"/>
    </location>
</feature>
<feature type="compositionally biased region" description="Polar residues" evidence="1">
    <location>
        <begin position="301"/>
        <end position="316"/>
    </location>
</feature>
<dbReference type="Pfam" id="PF00892">
    <property type="entry name" value="EamA"/>
    <property type="match status" value="2"/>
</dbReference>
<dbReference type="InterPro" id="IPR000620">
    <property type="entry name" value="EamA_dom"/>
</dbReference>
<feature type="region of interest" description="Disordered" evidence="1">
    <location>
        <begin position="294"/>
        <end position="316"/>
    </location>
</feature>
<keyword evidence="2" id="KW-0472">Membrane</keyword>
<keyword evidence="2" id="KW-1133">Transmembrane helix</keyword>
<dbReference type="RefSeq" id="WP_377404371.1">
    <property type="nucleotide sequence ID" value="NZ_JBHUEQ010000035.1"/>
</dbReference>
<dbReference type="Proteomes" id="UP001597322">
    <property type="component" value="Unassembled WGS sequence"/>
</dbReference>
<feature type="domain" description="EamA" evidence="3">
    <location>
        <begin position="10"/>
        <end position="146"/>
    </location>
</feature>
<feature type="transmembrane region" description="Helical" evidence="2">
    <location>
        <begin position="41"/>
        <end position="63"/>
    </location>
</feature>
<feature type="transmembrane region" description="Helical" evidence="2">
    <location>
        <begin position="219"/>
        <end position="239"/>
    </location>
</feature>
<keyword evidence="5" id="KW-1185">Reference proteome</keyword>
<name>A0ABW4M975_9HYPH</name>
<feature type="transmembrane region" description="Helical" evidence="2">
    <location>
        <begin position="98"/>
        <end position="121"/>
    </location>
</feature>
<dbReference type="PANTHER" id="PTHR22911:SF79">
    <property type="entry name" value="MOBA-LIKE NTP TRANSFERASE DOMAIN-CONTAINING PROTEIN"/>
    <property type="match status" value="1"/>
</dbReference>
<organism evidence="4 5">
    <name type="scientific">Rhizobium helianthi</name>
    <dbReference type="NCBI Taxonomy" id="1132695"/>
    <lineage>
        <taxon>Bacteria</taxon>
        <taxon>Pseudomonadati</taxon>
        <taxon>Pseudomonadota</taxon>
        <taxon>Alphaproteobacteria</taxon>
        <taxon>Hyphomicrobiales</taxon>
        <taxon>Rhizobiaceae</taxon>
        <taxon>Rhizobium/Agrobacterium group</taxon>
        <taxon>Rhizobium</taxon>
    </lineage>
</organism>
<comment type="caution">
    <text evidence="4">The sequence shown here is derived from an EMBL/GenBank/DDBJ whole genome shotgun (WGS) entry which is preliminary data.</text>
</comment>
<protein>
    <submittedName>
        <fullName evidence="4">DMT family transporter</fullName>
    </submittedName>
</protein>
<dbReference type="PANTHER" id="PTHR22911">
    <property type="entry name" value="ACYL-MALONYL CONDENSING ENZYME-RELATED"/>
    <property type="match status" value="1"/>
</dbReference>
<feature type="transmembrane region" description="Helical" evidence="2">
    <location>
        <begin position="158"/>
        <end position="177"/>
    </location>
</feature>
<evidence type="ECO:0000259" key="3">
    <source>
        <dbReference type="Pfam" id="PF00892"/>
    </source>
</evidence>
<gene>
    <name evidence="4" type="ORF">ACFSE1_17735</name>
</gene>
<feature type="transmembrane region" description="Helical" evidence="2">
    <location>
        <begin position="75"/>
        <end position="92"/>
    </location>
</feature>
<feature type="transmembrane region" description="Helical" evidence="2">
    <location>
        <begin position="189"/>
        <end position="207"/>
    </location>
</feature>
<reference evidence="5" key="1">
    <citation type="journal article" date="2019" name="Int. J. Syst. Evol. Microbiol.">
        <title>The Global Catalogue of Microorganisms (GCM) 10K type strain sequencing project: providing services to taxonomists for standard genome sequencing and annotation.</title>
        <authorList>
            <consortium name="The Broad Institute Genomics Platform"/>
            <consortium name="The Broad Institute Genome Sequencing Center for Infectious Disease"/>
            <person name="Wu L."/>
            <person name="Ma J."/>
        </authorList>
    </citation>
    <scope>NUCLEOTIDE SEQUENCE [LARGE SCALE GENOMIC DNA]</scope>
    <source>
        <strain evidence="5">CG52</strain>
    </source>
</reference>
<accession>A0ABW4M975</accession>
<evidence type="ECO:0000313" key="5">
    <source>
        <dbReference type="Proteomes" id="UP001597322"/>
    </source>
</evidence>
<sequence>MTSLKQSAIIGAVFAVLAALSNGTVGVLSRAAFHQGLDASTVAFARCGVALLVVSLIVLASKGCVAKICAGFRDSWKIAICSALGIFTLYHFETQALSFASIPLVSILVFAGGLGAIALDIFILKEKVTPRKILAMVLVFGGGVFLIAGDGLATGSMWGVSLALIAGFGYASFMFSWKFFKLKSCLENFWWFLAYGFAMLAIPYVASGAPALPLATLPNLLALGLIPSLCGFYCTIVALHHIEAYKAQVIESSEPFFSALFAAIIFGEWLTGEASVAGLAIICGALMTSLPEASDVPPTRVGSNSERNDAQVTNEL</sequence>
<keyword evidence="2" id="KW-0812">Transmembrane</keyword>
<dbReference type="InterPro" id="IPR037185">
    <property type="entry name" value="EmrE-like"/>
</dbReference>
<dbReference type="EMBL" id="JBHUEQ010000035">
    <property type="protein sequence ID" value="MFD1747316.1"/>
    <property type="molecule type" value="Genomic_DNA"/>
</dbReference>
<dbReference type="SUPFAM" id="SSF103481">
    <property type="entry name" value="Multidrug resistance efflux transporter EmrE"/>
    <property type="match status" value="2"/>
</dbReference>
<evidence type="ECO:0000256" key="2">
    <source>
        <dbReference type="SAM" id="Phobius"/>
    </source>
</evidence>
<proteinExistence type="predicted"/>
<evidence type="ECO:0000256" key="1">
    <source>
        <dbReference type="SAM" id="MobiDB-lite"/>
    </source>
</evidence>